<organism evidence="2 3">
    <name type="scientific">Mycena pura</name>
    <dbReference type="NCBI Taxonomy" id="153505"/>
    <lineage>
        <taxon>Eukaryota</taxon>
        <taxon>Fungi</taxon>
        <taxon>Dikarya</taxon>
        <taxon>Basidiomycota</taxon>
        <taxon>Agaricomycotina</taxon>
        <taxon>Agaricomycetes</taxon>
        <taxon>Agaricomycetidae</taxon>
        <taxon>Agaricales</taxon>
        <taxon>Marasmiineae</taxon>
        <taxon>Mycenaceae</taxon>
        <taxon>Mycena</taxon>
    </lineage>
</organism>
<name>A0AAD6XZM3_9AGAR</name>
<keyword evidence="3" id="KW-1185">Reference proteome</keyword>
<feature type="region of interest" description="Disordered" evidence="1">
    <location>
        <begin position="1218"/>
        <end position="1239"/>
    </location>
</feature>
<comment type="caution">
    <text evidence="2">The sequence shown here is derived from an EMBL/GenBank/DDBJ whole genome shotgun (WGS) entry which is preliminary data.</text>
</comment>
<feature type="region of interest" description="Disordered" evidence="1">
    <location>
        <begin position="117"/>
        <end position="232"/>
    </location>
</feature>
<sequence length="1239" mass="139134">MLDEDTVLELSRRDMISYREFAFPASIAQPDHNPFFSLENPSSWITVMGWELFKRQESMETEVDVDEIRHSQLLEFREMIVAPQYLEHKFFSLDNTQEWVRLGAFANYAIYKAPGPSRSFRSHSSPTSSRAASVHWSRPASRSQSRASGFSYSAASSPPRTRTGSIASSRYASSRRSPSAHISPDPLLSTMATPDVPEPAVPASGDEPRPDRPRGRTLHKGKGKAKAHRSGTRIHISREHSVGQIIPLTSAPSTWTVNDDAAYRLDLSVSTRLFTAKPGAKHPMSIQRLIKREASLDQDSWKASGGGHKGGDTTVYGFSEDLSIGVRAKRIHHHCNGVHICELVPEELFADCERYEPDPDAMLELWHHVLDANEKEANSVGSILLRFYTQLSNTKCPKKECVGVARLAMLPNAPNHLGKIYYVGCSDAGSDPSLEHIYIPIPVNLNEEHLKFVMENDGRLPDGISVAQSDTCVLSLHPANTMEFCRYGHSKDGKIKAAKIIERPCDAELIIFVPSDDKDGKQPPKWTSHLAIVIARNFHNHPTHPTRKPSLEEEQRIRSLISSISVEGLTTQRLRNHPLTNTEFGGERLARAAPGLANSRRLKDLIKSEMEVKYPAGMDWDGVMYQLTKVQPTLDPSRHFIRAAINKRGFFIVVTLHFGVGEYIHSCKALCIDFSFKRVAGAFNEWKVAIFIHRYNMRITAATLYCDRNTRPAFKQLFIELFDTVQRVTGRELGLRPWRPEANCRVILLDGEVAQAQGFGDFLVGYNDPSISGIHSRDPLELVEYSLKSCQVHFKRNITETLAKSAKLSSADIKTLISWPSLKTPEERESYHHFCANHSEPGVHSWHAQKLSNPWYLVSMNPYLSKINCDDYALTPNSTNLVESAHAHLNSQTQIGLPLLAAILTDQDAQDRKYDELDQVENEAIIANHRGGLAERERSATQRMVSKMKKTNTRNAGIADYNSLQQEREEGIHEWKVLLLHEKELQARIKTLKNSRRTDAKEAMKGLRAQVKAGVDARRVWRARQGVIDLQLAELRRGELHGVRIQGHRPVTTDPESAETEQVEAVHPPVDYTDPESAEMEQVEAVPPPVKYTQFFDHLDIGPGLADLLDQPPIEPIDLNLLFALDTPVEFGLDLRSNVPYSEPTYHFNSASDYQVEMHTVVLDPMLDPDYIGGLQGTLPQPDTAMEIEPVATNVSGKRARSTENDLDAEAGTRRLTRKRQPTARSLGLSYEDRVLHSK</sequence>
<feature type="compositionally biased region" description="Polar residues" evidence="1">
    <location>
        <begin position="150"/>
        <end position="164"/>
    </location>
</feature>
<evidence type="ECO:0000256" key="1">
    <source>
        <dbReference type="SAM" id="MobiDB-lite"/>
    </source>
</evidence>
<reference evidence="2" key="1">
    <citation type="submission" date="2023-03" db="EMBL/GenBank/DDBJ databases">
        <title>Massive genome expansion in bonnet fungi (Mycena s.s.) driven by repeated elements and novel gene families across ecological guilds.</title>
        <authorList>
            <consortium name="Lawrence Berkeley National Laboratory"/>
            <person name="Harder C.B."/>
            <person name="Miyauchi S."/>
            <person name="Viragh M."/>
            <person name="Kuo A."/>
            <person name="Thoen E."/>
            <person name="Andreopoulos B."/>
            <person name="Lu D."/>
            <person name="Skrede I."/>
            <person name="Drula E."/>
            <person name="Henrissat B."/>
            <person name="Morin E."/>
            <person name="Kohler A."/>
            <person name="Barry K."/>
            <person name="LaButti K."/>
            <person name="Morin E."/>
            <person name="Salamov A."/>
            <person name="Lipzen A."/>
            <person name="Mereny Z."/>
            <person name="Hegedus B."/>
            <person name="Baldrian P."/>
            <person name="Stursova M."/>
            <person name="Weitz H."/>
            <person name="Taylor A."/>
            <person name="Grigoriev I.V."/>
            <person name="Nagy L.G."/>
            <person name="Martin F."/>
            <person name="Kauserud H."/>
        </authorList>
    </citation>
    <scope>NUCLEOTIDE SEQUENCE</scope>
    <source>
        <strain evidence="2">9144</strain>
    </source>
</reference>
<evidence type="ECO:0000313" key="3">
    <source>
        <dbReference type="Proteomes" id="UP001219525"/>
    </source>
</evidence>
<feature type="compositionally biased region" description="Basic residues" evidence="1">
    <location>
        <begin position="215"/>
        <end position="232"/>
    </location>
</feature>
<proteinExistence type="predicted"/>
<evidence type="ECO:0000313" key="2">
    <source>
        <dbReference type="EMBL" id="KAJ7190068.1"/>
    </source>
</evidence>
<accession>A0AAD6XZM3</accession>
<dbReference type="AlphaFoldDB" id="A0AAD6XZM3"/>
<feature type="compositionally biased region" description="Low complexity" evidence="1">
    <location>
        <begin position="117"/>
        <end position="148"/>
    </location>
</feature>
<gene>
    <name evidence="2" type="ORF">GGX14DRAFT_580166</name>
</gene>
<protein>
    <submittedName>
        <fullName evidence="2">Uncharacterized protein</fullName>
    </submittedName>
</protein>
<dbReference type="EMBL" id="JARJCW010000158">
    <property type="protein sequence ID" value="KAJ7190068.1"/>
    <property type="molecule type" value="Genomic_DNA"/>
</dbReference>
<feature type="compositionally biased region" description="Low complexity" evidence="1">
    <location>
        <begin position="165"/>
        <end position="180"/>
    </location>
</feature>
<dbReference type="Proteomes" id="UP001219525">
    <property type="component" value="Unassembled WGS sequence"/>
</dbReference>